<accession>A0A7S5R9H1</accession>
<evidence type="ECO:0000313" key="2">
    <source>
        <dbReference type="Proteomes" id="UP000629603"/>
    </source>
</evidence>
<gene>
    <name evidence="1" type="ORF">EVB93_114</name>
</gene>
<keyword evidence="2" id="KW-1185">Reference proteome</keyword>
<protein>
    <submittedName>
        <fullName evidence="1">Uncharacterized protein</fullName>
    </submittedName>
</protein>
<proteinExistence type="predicted"/>
<organism evidence="1 2">
    <name type="scientific">Rhizobium phage RHph_TM30</name>
    <dbReference type="NCBI Taxonomy" id="2509764"/>
    <lineage>
        <taxon>Viruses</taxon>
        <taxon>Duplodnaviria</taxon>
        <taxon>Heunggongvirae</taxon>
        <taxon>Uroviricota</taxon>
        <taxon>Caudoviricetes</taxon>
        <taxon>Kleczkowskaviridae</taxon>
        <taxon>Cuauhnahuacvirus</taxon>
        <taxon>Cuauhnahuacvirus TM30</taxon>
    </lineage>
</organism>
<evidence type="ECO:0000313" key="1">
    <source>
        <dbReference type="EMBL" id="QIG71221.1"/>
    </source>
</evidence>
<name>A0A7S5R9H1_9CAUD</name>
<sequence>MRMSSIKHEMKLFIVKSADGTQTLVENDGDGPEFIFTEDTKISSGDDTRQIVVSSNKGDLQMVCGSFLTDEERSNVKIIETTGSIRIYVAPGDLL</sequence>
<reference evidence="1 2" key="1">
    <citation type="submission" date="2020-01" db="EMBL/GenBank/DDBJ databases">
        <title>Patterns of diversity and host range of bacteriophage communities associated with bean-nodulatin bacteria.</title>
        <authorList>
            <person name="Vann Cauwenberghe J."/>
            <person name="Santamaria R.I."/>
            <person name="Bustos P."/>
            <person name="Juarez S."/>
            <person name="Gonzalez V."/>
        </authorList>
    </citation>
    <scope>NUCLEOTIDE SEQUENCE [LARGE SCALE GENOMIC DNA]</scope>
</reference>
<dbReference type="Proteomes" id="UP000629603">
    <property type="component" value="Segment"/>
</dbReference>
<dbReference type="EMBL" id="MN988521">
    <property type="protein sequence ID" value="QIG71221.1"/>
    <property type="molecule type" value="Genomic_DNA"/>
</dbReference>